<keyword evidence="1" id="KW-0812">Transmembrane</keyword>
<gene>
    <name evidence="3" type="ORF">KEF85_05620</name>
</gene>
<dbReference type="InterPro" id="IPR052020">
    <property type="entry name" value="Cyclic_di-GMP/3'3'-cGAMP_PDE"/>
</dbReference>
<accession>A0A975MR09</accession>
<dbReference type="KEGG" id="mpad:KEF85_05620"/>
<dbReference type="Pfam" id="PF13487">
    <property type="entry name" value="HD_5"/>
    <property type="match status" value="1"/>
</dbReference>
<evidence type="ECO:0000313" key="4">
    <source>
        <dbReference type="Proteomes" id="UP000676649"/>
    </source>
</evidence>
<dbReference type="PROSITE" id="PS51832">
    <property type="entry name" value="HD_GYP"/>
    <property type="match status" value="1"/>
</dbReference>
<protein>
    <submittedName>
        <fullName evidence="3">HD-GYP domain-containing protein</fullName>
    </submittedName>
</protein>
<dbReference type="InterPro" id="IPR037522">
    <property type="entry name" value="HD_GYP_dom"/>
</dbReference>
<dbReference type="SUPFAM" id="SSF109604">
    <property type="entry name" value="HD-domain/PDEase-like"/>
    <property type="match status" value="1"/>
</dbReference>
<name>A0A975MR09_9GAMM</name>
<evidence type="ECO:0000313" key="3">
    <source>
        <dbReference type="EMBL" id="QWF71936.1"/>
    </source>
</evidence>
<proteinExistence type="predicted"/>
<dbReference type="PANTHER" id="PTHR45228">
    <property type="entry name" value="CYCLIC DI-GMP PHOSPHODIESTERASE TM_0186-RELATED"/>
    <property type="match status" value="1"/>
</dbReference>
<feature type="transmembrane region" description="Helical" evidence="1">
    <location>
        <begin position="186"/>
        <end position="208"/>
    </location>
</feature>
<dbReference type="EMBL" id="CP073754">
    <property type="protein sequence ID" value="QWF71936.1"/>
    <property type="molecule type" value="Genomic_DNA"/>
</dbReference>
<evidence type="ECO:0000256" key="1">
    <source>
        <dbReference type="SAM" id="Phobius"/>
    </source>
</evidence>
<dbReference type="Gene3D" id="1.10.3210.10">
    <property type="entry name" value="Hypothetical protein af1432"/>
    <property type="match status" value="1"/>
</dbReference>
<dbReference type="AlphaFoldDB" id="A0A975MR09"/>
<dbReference type="SMART" id="SM00471">
    <property type="entry name" value="HDc"/>
    <property type="match status" value="1"/>
</dbReference>
<keyword evidence="1" id="KW-1133">Transmembrane helix</keyword>
<feature type="domain" description="HD-GYP" evidence="2">
    <location>
        <begin position="218"/>
        <end position="413"/>
    </location>
</feature>
<keyword evidence="1" id="KW-0472">Membrane</keyword>
<dbReference type="Proteomes" id="UP000676649">
    <property type="component" value="Chromosome"/>
</dbReference>
<feature type="transmembrane region" description="Helical" evidence="1">
    <location>
        <begin position="20"/>
        <end position="41"/>
    </location>
</feature>
<dbReference type="CDD" id="cd00077">
    <property type="entry name" value="HDc"/>
    <property type="match status" value="1"/>
</dbReference>
<dbReference type="InterPro" id="IPR003607">
    <property type="entry name" value="HD/PDEase_dom"/>
</dbReference>
<dbReference type="RefSeq" id="WP_215583810.1">
    <property type="nucleotide sequence ID" value="NZ_CP073754.1"/>
</dbReference>
<sequence length="441" mass="49471">MTKIQRPGFSASHTIYRKILQRLFLGWLLLCLVLGGGMLWLEIDRIEQFVRILAMREAQILSAESVHNLAELDGKTQQHLHQLAEKLVEEHFLVVELYDLNKTLQLEAVRKGSEAVEYHANNYRHKFPQADGFSHEMHLIDDQMLLVILVPLKSRFDDSQIGYFEGVYQVDQGTFAKIRQDVLRTLIFVSLGTSFATLLMYPMVVTLIRGVVKLSGVLLQGNLELLDVLGCAISERDAETNSHNYRVTYYALKLGEAAGLSADSLRRLLAGAFLHDVGKIGIRDPILLKPGKLTPAEFEVMKTHVSLGVDIVAKSSWLSGAREVVECHHEKFDGSGYPRGLVGKQIPVNARIFAIVDVFDALTSVRPYKSAWSINEALTHLQAYSGSHFDPQLLALFTDMAVELYQEVSPLDTQQLENLLHPLFGQYFFVVPGKLGNGDSR</sequence>
<organism evidence="3 4">
    <name type="scientific">Methylomonas paludis</name>
    <dbReference type="NCBI Taxonomy" id="1173101"/>
    <lineage>
        <taxon>Bacteria</taxon>
        <taxon>Pseudomonadati</taxon>
        <taxon>Pseudomonadota</taxon>
        <taxon>Gammaproteobacteria</taxon>
        <taxon>Methylococcales</taxon>
        <taxon>Methylococcaceae</taxon>
        <taxon>Methylomonas</taxon>
    </lineage>
</organism>
<evidence type="ECO:0000259" key="2">
    <source>
        <dbReference type="PROSITE" id="PS51832"/>
    </source>
</evidence>
<dbReference type="GO" id="GO:0008081">
    <property type="term" value="F:phosphoric diester hydrolase activity"/>
    <property type="evidence" value="ECO:0007669"/>
    <property type="project" value="UniProtKB-ARBA"/>
</dbReference>
<keyword evidence="4" id="KW-1185">Reference proteome</keyword>
<reference evidence="3" key="1">
    <citation type="submission" date="2021-04" db="EMBL/GenBank/DDBJ databases">
        <title>Draft genome sequence data of methanotrophic Methylovulum sp. strain S1L and Methylomonas sp. strain S2AM isolated from boreal lake water columns.</title>
        <authorList>
            <person name="Rissanen A.J."/>
            <person name="Mangayil R."/>
            <person name="Svenning M.M."/>
            <person name="Khanongnuch R."/>
        </authorList>
    </citation>
    <scope>NUCLEOTIDE SEQUENCE</scope>
    <source>
        <strain evidence="3">S2AM</strain>
    </source>
</reference>